<feature type="region of interest" description="Disordered" evidence="1">
    <location>
        <begin position="12"/>
        <end position="136"/>
    </location>
</feature>
<feature type="region of interest" description="Disordered" evidence="1">
    <location>
        <begin position="148"/>
        <end position="180"/>
    </location>
</feature>
<feature type="compositionally biased region" description="Acidic residues" evidence="1">
    <location>
        <begin position="83"/>
        <end position="99"/>
    </location>
</feature>
<proteinExistence type="predicted"/>
<feature type="compositionally biased region" description="Basic residues" evidence="1">
    <location>
        <begin position="18"/>
        <end position="34"/>
    </location>
</feature>
<protein>
    <submittedName>
        <fullName evidence="2">Uncharacterized protein</fullName>
    </submittedName>
</protein>
<sequence>MSITTVIRIVQSREGVMRHSKRKAQGKNSTKHQSSHHEHQHAAAISAQKTQATERKKKVSLKAVQKGKAGVKVVPKRKRVISSDDDDDDDEEEEEEEEGTAAVMKTTTKKGESVDEDSDNDYSEIHTAGGDDDEPAIVKVRKFEGCSMLAEVDRTEDNGVASRTRRRKDSKGTFSDPVDV</sequence>
<dbReference type="AlphaFoldDB" id="A0A368RX65"/>
<gene>
    <name evidence="2" type="ORF">SETIT_7G185400v2</name>
</gene>
<reference evidence="2" key="2">
    <citation type="submission" date="2015-07" db="EMBL/GenBank/DDBJ databases">
        <authorList>
            <person name="Noorani M."/>
        </authorList>
    </citation>
    <scope>NUCLEOTIDE SEQUENCE</scope>
    <source>
        <strain evidence="2">Yugu1</strain>
    </source>
</reference>
<dbReference type="EMBL" id="CM003534">
    <property type="protein sequence ID" value="RCV34772.1"/>
    <property type="molecule type" value="Genomic_DNA"/>
</dbReference>
<dbReference type="OrthoDB" id="717148at2759"/>
<evidence type="ECO:0000256" key="1">
    <source>
        <dbReference type="SAM" id="MobiDB-lite"/>
    </source>
</evidence>
<organism evidence="2">
    <name type="scientific">Setaria italica</name>
    <name type="common">Foxtail millet</name>
    <name type="synonym">Panicum italicum</name>
    <dbReference type="NCBI Taxonomy" id="4555"/>
    <lineage>
        <taxon>Eukaryota</taxon>
        <taxon>Viridiplantae</taxon>
        <taxon>Streptophyta</taxon>
        <taxon>Embryophyta</taxon>
        <taxon>Tracheophyta</taxon>
        <taxon>Spermatophyta</taxon>
        <taxon>Magnoliopsida</taxon>
        <taxon>Liliopsida</taxon>
        <taxon>Poales</taxon>
        <taxon>Poaceae</taxon>
        <taxon>PACMAD clade</taxon>
        <taxon>Panicoideae</taxon>
        <taxon>Panicodae</taxon>
        <taxon>Paniceae</taxon>
        <taxon>Cenchrinae</taxon>
        <taxon>Setaria</taxon>
    </lineage>
</organism>
<evidence type="ECO:0000313" key="2">
    <source>
        <dbReference type="EMBL" id="RCV34772.1"/>
    </source>
</evidence>
<accession>A0A368RX65</accession>
<reference evidence="2" key="1">
    <citation type="journal article" date="2012" name="Nat. Biotechnol.">
        <title>Reference genome sequence of the model plant Setaria.</title>
        <authorList>
            <person name="Bennetzen J.L."/>
            <person name="Schmutz J."/>
            <person name="Wang H."/>
            <person name="Percifield R."/>
            <person name="Hawkins J."/>
            <person name="Pontaroli A.C."/>
            <person name="Estep M."/>
            <person name="Feng L."/>
            <person name="Vaughn J.N."/>
            <person name="Grimwood J."/>
            <person name="Jenkins J."/>
            <person name="Barry K."/>
            <person name="Lindquist E."/>
            <person name="Hellsten U."/>
            <person name="Deshpande S."/>
            <person name="Wang X."/>
            <person name="Wu X."/>
            <person name="Mitros T."/>
            <person name="Triplett J."/>
            <person name="Yang X."/>
            <person name="Ye C.Y."/>
            <person name="Mauro-Herrera M."/>
            <person name="Wang L."/>
            <person name="Li P."/>
            <person name="Sharma M."/>
            <person name="Sharma R."/>
            <person name="Ronald P.C."/>
            <person name="Panaud O."/>
            <person name="Kellogg E.A."/>
            <person name="Brutnell T.P."/>
            <person name="Doust A.N."/>
            <person name="Tuskan G.A."/>
            <person name="Rokhsar D."/>
            <person name="Devos K.M."/>
        </authorList>
    </citation>
    <scope>NUCLEOTIDE SEQUENCE [LARGE SCALE GENOMIC DNA]</scope>
    <source>
        <strain evidence="2">Yugu1</strain>
    </source>
</reference>
<name>A0A368RX65_SETIT</name>
<feature type="compositionally biased region" description="Low complexity" evidence="1">
    <location>
        <begin position="62"/>
        <end position="73"/>
    </location>
</feature>